<dbReference type="Proteomes" id="UP000694545">
    <property type="component" value="Unplaced"/>
</dbReference>
<dbReference type="InterPro" id="IPR001254">
    <property type="entry name" value="Trypsin_dom"/>
</dbReference>
<keyword evidence="5" id="KW-1015">Disulfide bond</keyword>
<dbReference type="CDD" id="cd00190">
    <property type="entry name" value="Tryp_SPc"/>
    <property type="match status" value="1"/>
</dbReference>
<sequence length="282" mass="31253">WGWQEECMTRLLSPTLSSLLLGHLGPRNDWPISHFSEEILFLGRITAHHHAVSEERIIGGKPCPRNSQPWQAALFTGFRLNCGGTLINRSWVLSAAHCRKRTPFFVRLGEHSLSKIDWTEQIKLATKVIVHPGYNPRTKNNDIMLIKLLIPACLTKNVQPLSLPTRCPVPGTKCLVSGWGTTTSPQATFPDVLHCANVTIVSHNVCQAIYPTYVNENMVCAGRTEGGTDACQGDSGGPLVCNGELQGIVSWGPQICAQPYRPGVYVNVCRYVEWIRDTISRN</sequence>
<dbReference type="GO" id="GO:0006508">
    <property type="term" value="P:proteolysis"/>
    <property type="evidence" value="ECO:0007669"/>
    <property type="project" value="UniProtKB-KW"/>
</dbReference>
<evidence type="ECO:0000313" key="8">
    <source>
        <dbReference type="Ensembl" id="ENSVKKP00000015608.1"/>
    </source>
</evidence>
<evidence type="ECO:0000256" key="5">
    <source>
        <dbReference type="ARBA" id="ARBA00023157"/>
    </source>
</evidence>
<proteinExistence type="inferred from homology"/>
<dbReference type="Ensembl" id="ENSVKKT00000015980.1">
    <property type="protein sequence ID" value="ENSVKKP00000015608.1"/>
    <property type="gene ID" value="ENSVKKG00000010233.1"/>
</dbReference>
<name>A0A8D2L243_VARKO</name>
<dbReference type="AlphaFoldDB" id="A0A8D2L243"/>
<dbReference type="SMART" id="SM00020">
    <property type="entry name" value="Tryp_SPc"/>
    <property type="match status" value="1"/>
</dbReference>
<dbReference type="PANTHER" id="PTHR24271:SF48">
    <property type="entry name" value="KALLIKREIN-14"/>
    <property type="match status" value="1"/>
</dbReference>
<dbReference type="GO" id="GO:0030141">
    <property type="term" value="C:secretory granule"/>
    <property type="evidence" value="ECO:0007669"/>
    <property type="project" value="TreeGrafter"/>
</dbReference>
<dbReference type="FunFam" id="2.40.10.10:FF:000077">
    <property type="entry name" value="Predicted protein"/>
    <property type="match status" value="1"/>
</dbReference>
<dbReference type="GO" id="GO:0004252">
    <property type="term" value="F:serine-type endopeptidase activity"/>
    <property type="evidence" value="ECO:0007669"/>
    <property type="project" value="InterPro"/>
</dbReference>
<evidence type="ECO:0000256" key="1">
    <source>
        <dbReference type="ARBA" id="ARBA00009228"/>
    </source>
</evidence>
<dbReference type="PROSITE" id="PS00135">
    <property type="entry name" value="TRYPSIN_SER"/>
    <property type="match status" value="1"/>
</dbReference>
<dbReference type="Gene3D" id="2.40.10.10">
    <property type="entry name" value="Trypsin-like serine proteases"/>
    <property type="match status" value="2"/>
</dbReference>
<reference evidence="8" key="1">
    <citation type="submission" date="2025-08" db="UniProtKB">
        <authorList>
            <consortium name="Ensembl"/>
        </authorList>
    </citation>
    <scope>IDENTIFICATION</scope>
</reference>
<evidence type="ECO:0000256" key="2">
    <source>
        <dbReference type="ARBA" id="ARBA00022670"/>
    </source>
</evidence>
<dbReference type="InterPro" id="IPR001314">
    <property type="entry name" value="Peptidase_S1A"/>
</dbReference>
<keyword evidence="2 6" id="KW-0645">Protease</keyword>
<dbReference type="PANTHER" id="PTHR24271">
    <property type="entry name" value="KALLIKREIN-RELATED"/>
    <property type="match status" value="1"/>
</dbReference>
<dbReference type="PROSITE" id="PS50240">
    <property type="entry name" value="TRYPSIN_DOM"/>
    <property type="match status" value="1"/>
</dbReference>
<dbReference type="GO" id="GO:0005576">
    <property type="term" value="C:extracellular region"/>
    <property type="evidence" value="ECO:0007669"/>
    <property type="project" value="UniProtKB-ARBA"/>
</dbReference>
<keyword evidence="3 6" id="KW-0378">Hydrolase</keyword>
<evidence type="ECO:0000256" key="4">
    <source>
        <dbReference type="ARBA" id="ARBA00022825"/>
    </source>
</evidence>
<evidence type="ECO:0000256" key="6">
    <source>
        <dbReference type="RuleBase" id="RU363034"/>
    </source>
</evidence>
<keyword evidence="9" id="KW-1185">Reference proteome</keyword>
<dbReference type="InterPro" id="IPR043504">
    <property type="entry name" value="Peptidase_S1_PA_chymotrypsin"/>
</dbReference>
<dbReference type="InterPro" id="IPR018114">
    <property type="entry name" value="TRYPSIN_HIS"/>
</dbReference>
<reference evidence="8" key="2">
    <citation type="submission" date="2025-09" db="UniProtKB">
        <authorList>
            <consortium name="Ensembl"/>
        </authorList>
    </citation>
    <scope>IDENTIFICATION</scope>
</reference>
<dbReference type="Pfam" id="PF00089">
    <property type="entry name" value="Trypsin"/>
    <property type="match status" value="1"/>
</dbReference>
<feature type="domain" description="Peptidase S1" evidence="7">
    <location>
        <begin position="57"/>
        <end position="280"/>
    </location>
</feature>
<protein>
    <recommendedName>
        <fullName evidence="7">Peptidase S1 domain-containing protein</fullName>
    </recommendedName>
</protein>
<keyword evidence="4 6" id="KW-0720">Serine protease</keyword>
<dbReference type="PRINTS" id="PR00722">
    <property type="entry name" value="CHYMOTRYPSIN"/>
</dbReference>
<comment type="similarity">
    <text evidence="1">Belongs to the peptidase S1 family. Snake venom subfamily.</text>
</comment>
<dbReference type="GO" id="GO:0035821">
    <property type="term" value="P:modulation of process of another organism"/>
    <property type="evidence" value="ECO:0007669"/>
    <property type="project" value="UniProtKB-ARBA"/>
</dbReference>
<evidence type="ECO:0000313" key="9">
    <source>
        <dbReference type="Proteomes" id="UP000694545"/>
    </source>
</evidence>
<organism evidence="8 9">
    <name type="scientific">Varanus komodoensis</name>
    <name type="common">Komodo dragon</name>
    <dbReference type="NCBI Taxonomy" id="61221"/>
    <lineage>
        <taxon>Eukaryota</taxon>
        <taxon>Metazoa</taxon>
        <taxon>Chordata</taxon>
        <taxon>Craniata</taxon>
        <taxon>Vertebrata</taxon>
        <taxon>Euteleostomi</taxon>
        <taxon>Lepidosauria</taxon>
        <taxon>Squamata</taxon>
        <taxon>Bifurcata</taxon>
        <taxon>Unidentata</taxon>
        <taxon>Episquamata</taxon>
        <taxon>Toxicofera</taxon>
        <taxon>Anguimorpha</taxon>
        <taxon>Paleoanguimorpha</taxon>
        <taxon>Varanoidea</taxon>
        <taxon>Varanidae</taxon>
        <taxon>Varanus</taxon>
    </lineage>
</organism>
<accession>A0A8D2L243</accession>
<evidence type="ECO:0000256" key="3">
    <source>
        <dbReference type="ARBA" id="ARBA00022801"/>
    </source>
</evidence>
<dbReference type="SUPFAM" id="SSF50494">
    <property type="entry name" value="Trypsin-like serine proteases"/>
    <property type="match status" value="1"/>
</dbReference>
<evidence type="ECO:0000259" key="7">
    <source>
        <dbReference type="PROSITE" id="PS50240"/>
    </source>
</evidence>
<dbReference type="InterPro" id="IPR033116">
    <property type="entry name" value="TRYPSIN_SER"/>
</dbReference>
<dbReference type="InterPro" id="IPR009003">
    <property type="entry name" value="Peptidase_S1_PA"/>
</dbReference>
<dbReference type="PROSITE" id="PS00134">
    <property type="entry name" value="TRYPSIN_HIS"/>
    <property type="match status" value="1"/>
</dbReference>